<evidence type="ECO:0000313" key="1">
    <source>
        <dbReference type="EMBL" id="MBU5672120.1"/>
    </source>
</evidence>
<dbReference type="Pfam" id="PF21820">
    <property type="entry name" value="DUF6886"/>
    <property type="match status" value="1"/>
</dbReference>
<organism evidence="1 2">
    <name type="scientific">Paenibacillus brevis</name>
    <dbReference type="NCBI Taxonomy" id="2841508"/>
    <lineage>
        <taxon>Bacteria</taxon>
        <taxon>Bacillati</taxon>
        <taxon>Bacillota</taxon>
        <taxon>Bacilli</taxon>
        <taxon>Bacillales</taxon>
        <taxon>Paenibacillaceae</taxon>
        <taxon>Paenibacillus</taxon>
    </lineage>
</organism>
<gene>
    <name evidence="1" type="ORF">KQJ23_09830</name>
</gene>
<dbReference type="RefSeq" id="WP_216478661.1">
    <property type="nucleotide sequence ID" value="NZ_JAHLQJ010000007.1"/>
</dbReference>
<dbReference type="EMBL" id="JAHLQJ010000007">
    <property type="protein sequence ID" value="MBU5672120.1"/>
    <property type="molecule type" value="Genomic_DNA"/>
</dbReference>
<name>A0ABS6FSN0_9BACL</name>
<reference evidence="1 2" key="1">
    <citation type="submission" date="2021-06" db="EMBL/GenBank/DDBJ databases">
        <authorList>
            <person name="Sun Q."/>
            <person name="Li D."/>
        </authorList>
    </citation>
    <scope>NUCLEOTIDE SEQUENCE [LARGE SCALE GENOMIC DNA]</scope>
    <source>
        <strain evidence="1 2">MSJ-6</strain>
    </source>
</reference>
<dbReference type="Proteomes" id="UP000743001">
    <property type="component" value="Unassembled WGS sequence"/>
</dbReference>
<keyword evidence="2" id="KW-1185">Reference proteome</keyword>
<evidence type="ECO:0008006" key="3">
    <source>
        <dbReference type="Google" id="ProtNLM"/>
    </source>
</evidence>
<comment type="caution">
    <text evidence="1">The sequence shown here is derived from an EMBL/GenBank/DDBJ whole genome shotgun (WGS) entry which is preliminary data.</text>
</comment>
<sequence length="171" mass="20225">MELYHFSSESNIDLFKPRVKHNRSDMPPVVWAIDKAHEFTFFFPRDCPRIVYTRSQGMAEEDERRFFGGSNSNIIITVESHWFKAIKEATIYRYTLPSKEFELFDETAGYYISEQAVKPIEMQPMQNLMERILDLNIDLRFTPNLYPLREAILNSSITDFGIHRFENVRAT</sequence>
<dbReference type="InterPro" id="IPR049253">
    <property type="entry name" value="DUF6886"/>
</dbReference>
<protein>
    <recommendedName>
        <fullName evidence="3">DUF4433 domain-containing protein</fullName>
    </recommendedName>
</protein>
<evidence type="ECO:0000313" key="2">
    <source>
        <dbReference type="Proteomes" id="UP000743001"/>
    </source>
</evidence>
<accession>A0ABS6FSN0</accession>
<proteinExistence type="predicted"/>